<dbReference type="AlphaFoldDB" id="A0A8T0RN19"/>
<dbReference type="Proteomes" id="UP000823388">
    <property type="component" value="Chromosome 5N"/>
</dbReference>
<dbReference type="EMBL" id="CM029046">
    <property type="protein sequence ID" value="KAG2587722.1"/>
    <property type="molecule type" value="Genomic_DNA"/>
</dbReference>
<evidence type="ECO:0000313" key="2">
    <source>
        <dbReference type="EMBL" id="KAG2587722.1"/>
    </source>
</evidence>
<protein>
    <submittedName>
        <fullName evidence="2">Uncharacterized protein</fullName>
    </submittedName>
</protein>
<proteinExistence type="predicted"/>
<gene>
    <name evidence="2" type="ORF">PVAP13_5NG166081</name>
</gene>
<feature type="compositionally biased region" description="Gly residues" evidence="1">
    <location>
        <begin position="81"/>
        <end position="93"/>
    </location>
</feature>
<accession>A0A8T0RN19</accession>
<evidence type="ECO:0000313" key="3">
    <source>
        <dbReference type="Proteomes" id="UP000823388"/>
    </source>
</evidence>
<organism evidence="2 3">
    <name type="scientific">Panicum virgatum</name>
    <name type="common">Blackwell switchgrass</name>
    <dbReference type="NCBI Taxonomy" id="38727"/>
    <lineage>
        <taxon>Eukaryota</taxon>
        <taxon>Viridiplantae</taxon>
        <taxon>Streptophyta</taxon>
        <taxon>Embryophyta</taxon>
        <taxon>Tracheophyta</taxon>
        <taxon>Spermatophyta</taxon>
        <taxon>Magnoliopsida</taxon>
        <taxon>Liliopsida</taxon>
        <taxon>Poales</taxon>
        <taxon>Poaceae</taxon>
        <taxon>PACMAD clade</taxon>
        <taxon>Panicoideae</taxon>
        <taxon>Panicodae</taxon>
        <taxon>Paniceae</taxon>
        <taxon>Panicinae</taxon>
        <taxon>Panicum</taxon>
        <taxon>Panicum sect. Hiantes</taxon>
    </lineage>
</organism>
<sequence>MWNPRKVANQRMGKPNQTPTPVASRDVPAVITNHLASASWSAGEGDLAGRKKKRREKETRGGERNGGGEGRRQRRVCGATPGPGVGLATGGAGWMSLETTRRSAAPRRPYGKREISCICARTSRDLSRCARREVGGGVRYVLFARGKTPHLLGIEKENLGAGGDW</sequence>
<comment type="caution">
    <text evidence="2">The sequence shown here is derived from an EMBL/GenBank/DDBJ whole genome shotgun (WGS) entry which is preliminary data.</text>
</comment>
<feature type="region of interest" description="Disordered" evidence="1">
    <location>
        <begin position="1"/>
        <end position="93"/>
    </location>
</feature>
<keyword evidence="3" id="KW-1185">Reference proteome</keyword>
<reference evidence="2" key="1">
    <citation type="submission" date="2020-05" db="EMBL/GenBank/DDBJ databases">
        <title>WGS assembly of Panicum virgatum.</title>
        <authorList>
            <person name="Lovell J.T."/>
            <person name="Jenkins J."/>
            <person name="Shu S."/>
            <person name="Juenger T.E."/>
            <person name="Schmutz J."/>
        </authorList>
    </citation>
    <scope>NUCLEOTIDE SEQUENCE</scope>
    <source>
        <strain evidence="2">AP13</strain>
    </source>
</reference>
<name>A0A8T0RN19_PANVG</name>
<evidence type="ECO:0000256" key="1">
    <source>
        <dbReference type="SAM" id="MobiDB-lite"/>
    </source>
</evidence>